<name>A0A6A6NAG0_HEVBR</name>
<evidence type="ECO:0000256" key="1">
    <source>
        <dbReference type="SAM" id="SignalP"/>
    </source>
</evidence>
<keyword evidence="3" id="KW-1185">Reference proteome</keyword>
<reference evidence="2 3" key="1">
    <citation type="journal article" date="2020" name="Mol. Plant">
        <title>The Chromosome-Based Rubber Tree Genome Provides New Insights into Spurge Genome Evolution and Rubber Biosynthesis.</title>
        <authorList>
            <person name="Liu J."/>
            <person name="Shi C."/>
            <person name="Shi C.C."/>
            <person name="Li W."/>
            <person name="Zhang Q.J."/>
            <person name="Zhang Y."/>
            <person name="Li K."/>
            <person name="Lu H.F."/>
            <person name="Shi C."/>
            <person name="Zhu S.T."/>
            <person name="Xiao Z.Y."/>
            <person name="Nan H."/>
            <person name="Yue Y."/>
            <person name="Zhu X.G."/>
            <person name="Wu Y."/>
            <person name="Hong X.N."/>
            <person name="Fan G.Y."/>
            <person name="Tong Y."/>
            <person name="Zhang D."/>
            <person name="Mao C.L."/>
            <person name="Liu Y.L."/>
            <person name="Hao S.J."/>
            <person name="Liu W.Q."/>
            <person name="Lv M.Q."/>
            <person name="Zhang H.B."/>
            <person name="Liu Y."/>
            <person name="Hu-Tang G.R."/>
            <person name="Wang J.P."/>
            <person name="Wang J.H."/>
            <person name="Sun Y.H."/>
            <person name="Ni S.B."/>
            <person name="Chen W.B."/>
            <person name="Zhang X.C."/>
            <person name="Jiao Y.N."/>
            <person name="Eichler E.E."/>
            <person name="Li G.H."/>
            <person name="Liu X."/>
            <person name="Gao L.Z."/>
        </authorList>
    </citation>
    <scope>NUCLEOTIDE SEQUENCE [LARGE SCALE GENOMIC DNA]</scope>
    <source>
        <strain evidence="3">cv. GT1</strain>
        <tissue evidence="2">Leaf</tissue>
    </source>
</reference>
<evidence type="ECO:0000313" key="2">
    <source>
        <dbReference type="EMBL" id="KAF2322387.1"/>
    </source>
</evidence>
<dbReference type="EMBL" id="JAAGAX010000002">
    <property type="protein sequence ID" value="KAF2322387.1"/>
    <property type="molecule type" value="Genomic_DNA"/>
</dbReference>
<gene>
    <name evidence="2" type="ORF">GH714_013186</name>
</gene>
<proteinExistence type="predicted"/>
<sequence>MKLVLQSLLSLAKVFFAIHSPAHVSSHMVEKCPTIFTIPTEQDNNFNGTQLELKRFGHVKELNCRYDFLATANNMIQVSYLRPKKVLSMGQEDANSATYGPGRGLSLVMSDFIQNVMVGFKNKCGIGIHLVKLM</sequence>
<evidence type="ECO:0008006" key="4">
    <source>
        <dbReference type="Google" id="ProtNLM"/>
    </source>
</evidence>
<dbReference type="Proteomes" id="UP000467840">
    <property type="component" value="Chromosome 11"/>
</dbReference>
<comment type="caution">
    <text evidence="2">The sequence shown here is derived from an EMBL/GenBank/DDBJ whole genome shotgun (WGS) entry which is preliminary data.</text>
</comment>
<keyword evidence="1" id="KW-0732">Signal</keyword>
<protein>
    <recommendedName>
        <fullName evidence="4">CUB domain-containing protein</fullName>
    </recommendedName>
</protein>
<evidence type="ECO:0000313" key="3">
    <source>
        <dbReference type="Proteomes" id="UP000467840"/>
    </source>
</evidence>
<dbReference type="AlphaFoldDB" id="A0A6A6NAG0"/>
<accession>A0A6A6NAG0</accession>
<feature type="chain" id="PRO_5025369670" description="CUB domain-containing protein" evidence="1">
    <location>
        <begin position="18"/>
        <end position="134"/>
    </location>
</feature>
<feature type="signal peptide" evidence="1">
    <location>
        <begin position="1"/>
        <end position="17"/>
    </location>
</feature>
<organism evidence="2 3">
    <name type="scientific">Hevea brasiliensis</name>
    <name type="common">Para rubber tree</name>
    <name type="synonym">Siphonia brasiliensis</name>
    <dbReference type="NCBI Taxonomy" id="3981"/>
    <lineage>
        <taxon>Eukaryota</taxon>
        <taxon>Viridiplantae</taxon>
        <taxon>Streptophyta</taxon>
        <taxon>Embryophyta</taxon>
        <taxon>Tracheophyta</taxon>
        <taxon>Spermatophyta</taxon>
        <taxon>Magnoliopsida</taxon>
        <taxon>eudicotyledons</taxon>
        <taxon>Gunneridae</taxon>
        <taxon>Pentapetalae</taxon>
        <taxon>rosids</taxon>
        <taxon>fabids</taxon>
        <taxon>Malpighiales</taxon>
        <taxon>Euphorbiaceae</taxon>
        <taxon>Crotonoideae</taxon>
        <taxon>Micrandreae</taxon>
        <taxon>Hevea</taxon>
    </lineage>
</organism>